<feature type="domain" description="Putative restriction endonuclease" evidence="1">
    <location>
        <begin position="12"/>
        <end position="183"/>
    </location>
</feature>
<keyword evidence="2" id="KW-0540">Nuclease</keyword>
<dbReference type="GO" id="GO:0004519">
    <property type="term" value="F:endonuclease activity"/>
    <property type="evidence" value="ECO:0007669"/>
    <property type="project" value="UniProtKB-KW"/>
</dbReference>
<dbReference type="Pfam" id="PF05685">
    <property type="entry name" value="Uma2"/>
    <property type="match status" value="1"/>
</dbReference>
<reference evidence="2" key="1">
    <citation type="submission" date="2022-06" db="EMBL/GenBank/DDBJ databases">
        <title>Genome sequence of Phormidium yuhuli AB48 isolated from an industrial photobioreactor environment.</title>
        <authorList>
            <person name="Qiu Y."/>
            <person name="Noonan A.J.C."/>
            <person name="Dofher K."/>
            <person name="Koch M."/>
            <person name="Kieft B."/>
            <person name="Lin X."/>
            <person name="Ziels R.M."/>
            <person name="Hallam S.J."/>
        </authorList>
    </citation>
    <scope>NUCLEOTIDE SEQUENCE</scope>
    <source>
        <strain evidence="2">AB48</strain>
    </source>
</reference>
<keyword evidence="2" id="KW-0255">Endonuclease</keyword>
<dbReference type="PANTHER" id="PTHR34107:SF2">
    <property type="entry name" value="SLL0888 PROTEIN"/>
    <property type="match status" value="1"/>
</dbReference>
<dbReference type="EMBL" id="CP098611">
    <property type="protein sequence ID" value="USR91573.1"/>
    <property type="molecule type" value="Genomic_DNA"/>
</dbReference>
<accession>A0ABY5AQS9</accession>
<dbReference type="CDD" id="cd06260">
    <property type="entry name" value="DUF820-like"/>
    <property type="match status" value="1"/>
</dbReference>
<evidence type="ECO:0000259" key="1">
    <source>
        <dbReference type="Pfam" id="PF05685"/>
    </source>
</evidence>
<keyword evidence="3" id="KW-1185">Reference proteome</keyword>
<keyword evidence="2" id="KW-0378">Hydrolase</keyword>
<proteinExistence type="predicted"/>
<dbReference type="InterPro" id="IPR011335">
    <property type="entry name" value="Restrct_endonuc-II-like"/>
</dbReference>
<sequence length="188" mass="21508">MVQIQPRLFESFEDYLVYSESLEGFYELYNGQLVKMPPESGVNVQIANRLLLYFAGLVGIDRVRGQGLEIEVQGEPRNHYPDLTILREEHIEQLARRNTVRLSMNPPLLVIEVVSPGDVQRQRDYVAKRFQYQGCGIPEYWLIDPEAETILVLGLQEGFYHEIGTFSGDAPIQSVMMPDLDLTASQIF</sequence>
<protein>
    <submittedName>
        <fullName evidence="2">Uma2 family endonuclease</fullName>
    </submittedName>
</protein>
<dbReference type="InterPro" id="IPR008538">
    <property type="entry name" value="Uma2"/>
</dbReference>
<gene>
    <name evidence="2" type="ORF">NEA10_02250</name>
</gene>
<organism evidence="2 3">
    <name type="scientific">Phormidium yuhuli AB48</name>
    <dbReference type="NCBI Taxonomy" id="2940671"/>
    <lineage>
        <taxon>Bacteria</taxon>
        <taxon>Bacillati</taxon>
        <taxon>Cyanobacteriota</taxon>
        <taxon>Cyanophyceae</taxon>
        <taxon>Oscillatoriophycideae</taxon>
        <taxon>Oscillatoriales</taxon>
        <taxon>Oscillatoriaceae</taxon>
        <taxon>Phormidium</taxon>
        <taxon>Phormidium yuhuli</taxon>
    </lineage>
</organism>
<evidence type="ECO:0000313" key="2">
    <source>
        <dbReference type="EMBL" id="USR91573.1"/>
    </source>
</evidence>
<name>A0ABY5AQS9_9CYAN</name>
<dbReference type="PANTHER" id="PTHR34107">
    <property type="entry name" value="SLL0198 PROTEIN-RELATED"/>
    <property type="match status" value="1"/>
</dbReference>
<dbReference type="RefSeq" id="WP_252663587.1">
    <property type="nucleotide sequence ID" value="NZ_CP098611.1"/>
</dbReference>
<dbReference type="SUPFAM" id="SSF52980">
    <property type="entry name" value="Restriction endonuclease-like"/>
    <property type="match status" value="1"/>
</dbReference>
<dbReference type="Gene3D" id="3.90.1570.10">
    <property type="entry name" value="tt1808, chain A"/>
    <property type="match status" value="1"/>
</dbReference>
<dbReference type="Proteomes" id="UP001056708">
    <property type="component" value="Chromosome"/>
</dbReference>
<dbReference type="InterPro" id="IPR012296">
    <property type="entry name" value="Nuclease_put_TT1808"/>
</dbReference>
<evidence type="ECO:0000313" key="3">
    <source>
        <dbReference type="Proteomes" id="UP001056708"/>
    </source>
</evidence>